<feature type="region of interest" description="Disordered" evidence="1">
    <location>
        <begin position="18"/>
        <end position="59"/>
    </location>
</feature>
<evidence type="ECO:0000313" key="3">
    <source>
        <dbReference type="Proteomes" id="UP000427842"/>
    </source>
</evidence>
<keyword evidence="3" id="KW-1185">Reference proteome</keyword>
<protein>
    <submittedName>
        <fullName evidence="2">Uncharacterized protein</fullName>
    </submittedName>
</protein>
<gene>
    <name evidence="2" type="ORF">D3W54_05105</name>
</gene>
<feature type="compositionally biased region" description="Basic and acidic residues" evidence="1">
    <location>
        <begin position="34"/>
        <end position="43"/>
    </location>
</feature>
<name>A0ABQ6VUE5_9PROT</name>
<accession>A0ABQ6VUE5</accession>
<comment type="caution">
    <text evidence="2">The sequence shown here is derived from an EMBL/GenBank/DDBJ whole genome shotgun (WGS) entry which is preliminary data.</text>
</comment>
<dbReference type="EMBL" id="QYAZ01000001">
    <property type="protein sequence ID" value="KAB8123687.1"/>
    <property type="molecule type" value="Genomic_DNA"/>
</dbReference>
<evidence type="ECO:0000256" key="1">
    <source>
        <dbReference type="SAM" id="MobiDB-lite"/>
    </source>
</evidence>
<reference evidence="2 3" key="1">
    <citation type="submission" date="2018-09" db="EMBL/GenBank/DDBJ databases">
        <title>Genome sequence and characterization of the bcs clusters for the production of nanocellulose from the low pH resistant strain Komagataeibacter medellinensis ID13488.</title>
        <authorList>
            <person name="Hernandez-Arriaga A.M."/>
            <person name="Del Cerro C."/>
            <person name="Urbina L."/>
            <person name="Eceiza A."/>
            <person name="Retegi A."/>
            <person name="Prieto M.A."/>
        </authorList>
    </citation>
    <scope>NUCLEOTIDE SEQUENCE [LARGE SCALE GENOMIC DNA]</scope>
    <source>
        <strain evidence="2 3">ID13488</strain>
    </source>
</reference>
<proteinExistence type="predicted"/>
<evidence type="ECO:0000313" key="2">
    <source>
        <dbReference type="EMBL" id="KAB8123687.1"/>
    </source>
</evidence>
<dbReference type="Proteomes" id="UP000427842">
    <property type="component" value="Unassembled WGS sequence"/>
</dbReference>
<organism evidence="2 3">
    <name type="scientific">Komagataeibacter medellinensis</name>
    <dbReference type="NCBI Taxonomy" id="1177712"/>
    <lineage>
        <taxon>Bacteria</taxon>
        <taxon>Pseudomonadati</taxon>
        <taxon>Pseudomonadota</taxon>
        <taxon>Alphaproteobacteria</taxon>
        <taxon>Acetobacterales</taxon>
        <taxon>Acetobacteraceae</taxon>
        <taxon>Komagataeibacter</taxon>
    </lineage>
</organism>
<sequence>MREAMVPFLVGEQVETAVAKEGSSSGQPAGQPTLERRVQRMRPEPFAAGTRQSGAGVRP</sequence>